<dbReference type="EMBL" id="CAJNOQ010000610">
    <property type="protein sequence ID" value="CAF0820352.1"/>
    <property type="molecule type" value="Genomic_DNA"/>
</dbReference>
<evidence type="ECO:0000313" key="5">
    <source>
        <dbReference type="Proteomes" id="UP000663829"/>
    </source>
</evidence>
<accession>A0A813U9Q2</accession>
<evidence type="ECO:0000313" key="3">
    <source>
        <dbReference type="EMBL" id="CAF3606572.1"/>
    </source>
</evidence>
<name>A0A813U9Q2_9BILA</name>
<dbReference type="AlphaFoldDB" id="A0A813U9Q2"/>
<protein>
    <submittedName>
        <fullName evidence="1">Uncharacterized protein</fullName>
    </submittedName>
</protein>
<gene>
    <name evidence="1" type="ORF">GPM918_LOCUS4512</name>
    <name evidence="2" type="ORF">OVA965_LOCUS9523</name>
    <name evidence="3" type="ORF">SRO942_LOCUS4505</name>
    <name evidence="4" type="ORF">TMI583_LOCUS9519</name>
</gene>
<dbReference type="SUPFAM" id="SSF143410">
    <property type="entry name" value="DOPA-like"/>
    <property type="match status" value="1"/>
</dbReference>
<dbReference type="PANTHER" id="PTHR36423">
    <property type="entry name" value="AFR070WP"/>
    <property type="match status" value="1"/>
</dbReference>
<dbReference type="Pfam" id="PF08883">
    <property type="entry name" value="DOPA_dioxygen"/>
    <property type="match status" value="1"/>
</dbReference>
<evidence type="ECO:0000313" key="1">
    <source>
        <dbReference type="EMBL" id="CAF0820352.1"/>
    </source>
</evidence>
<dbReference type="EMBL" id="CAJNOK010003381">
    <property type="protein sequence ID" value="CAF0899017.1"/>
    <property type="molecule type" value="Genomic_DNA"/>
</dbReference>
<dbReference type="Proteomes" id="UP000681722">
    <property type="component" value="Unassembled WGS sequence"/>
</dbReference>
<dbReference type="PANTHER" id="PTHR36423:SF2">
    <property type="entry name" value="AFR070WP"/>
    <property type="match status" value="1"/>
</dbReference>
<proteinExistence type="predicted"/>
<sequence>MISHERWLKDRQNKNMLIIREQSTVLRQDASVNNETIYYSYHIHVYFLQYNKNLTAEAITLREQFIKQFNVIDCNDQCETWCPSICHWDLNMQPIGPHPIGSWGIYLPLEDFTSAVSWISINHGNLTILVHPNSGYPKIDHLTNAFWIKTQLPLDGDQLSDYAPPNITRTN</sequence>
<organism evidence="1 5">
    <name type="scientific">Didymodactylos carnosus</name>
    <dbReference type="NCBI Taxonomy" id="1234261"/>
    <lineage>
        <taxon>Eukaryota</taxon>
        <taxon>Metazoa</taxon>
        <taxon>Spiralia</taxon>
        <taxon>Gnathifera</taxon>
        <taxon>Rotifera</taxon>
        <taxon>Eurotatoria</taxon>
        <taxon>Bdelloidea</taxon>
        <taxon>Philodinida</taxon>
        <taxon>Philodinidae</taxon>
        <taxon>Didymodactylos</taxon>
    </lineage>
</organism>
<keyword evidence="5" id="KW-1185">Reference proteome</keyword>
<dbReference type="Proteomes" id="UP000663829">
    <property type="component" value="Unassembled WGS sequence"/>
</dbReference>
<dbReference type="OrthoDB" id="9970095at2759"/>
<dbReference type="InterPro" id="IPR014980">
    <property type="entry name" value="DOPA_dioxygen"/>
</dbReference>
<comment type="caution">
    <text evidence="1">The sequence shown here is derived from an EMBL/GenBank/DDBJ whole genome shotgun (WGS) entry which is preliminary data.</text>
</comment>
<dbReference type="EMBL" id="CAJOBA010003382">
    <property type="protein sequence ID" value="CAF3680073.1"/>
    <property type="molecule type" value="Genomic_DNA"/>
</dbReference>
<dbReference type="Gene3D" id="3.30.70.1240">
    <property type="entry name" value="DOPA-like domains"/>
    <property type="match status" value="1"/>
</dbReference>
<dbReference type="Proteomes" id="UP000677228">
    <property type="component" value="Unassembled WGS sequence"/>
</dbReference>
<reference evidence="1" key="1">
    <citation type="submission" date="2021-02" db="EMBL/GenBank/DDBJ databases">
        <authorList>
            <person name="Nowell W R."/>
        </authorList>
    </citation>
    <scope>NUCLEOTIDE SEQUENCE</scope>
</reference>
<dbReference type="Proteomes" id="UP000682733">
    <property type="component" value="Unassembled WGS sequence"/>
</dbReference>
<evidence type="ECO:0000313" key="4">
    <source>
        <dbReference type="EMBL" id="CAF3680073.1"/>
    </source>
</evidence>
<evidence type="ECO:0000313" key="2">
    <source>
        <dbReference type="EMBL" id="CAF0899017.1"/>
    </source>
</evidence>
<dbReference type="InterPro" id="IPR023389">
    <property type="entry name" value="DOPA-like_sf"/>
</dbReference>
<dbReference type="EMBL" id="CAJOBC010000609">
    <property type="protein sequence ID" value="CAF3606572.1"/>
    <property type="molecule type" value="Genomic_DNA"/>
</dbReference>